<name>A0A6P3DVI1_BOMIM</name>
<evidence type="ECO:0000256" key="5">
    <source>
        <dbReference type="ARBA" id="ARBA00023015"/>
    </source>
</evidence>
<keyword evidence="6" id="KW-0238">DNA-binding</keyword>
<dbReference type="Gene3D" id="1.10.10.1070">
    <property type="entry name" value="Zinc finger, BED domain-containing"/>
    <property type="match status" value="1"/>
</dbReference>
<dbReference type="InterPro" id="IPR012337">
    <property type="entry name" value="RNaseH-like_sf"/>
</dbReference>
<accession>A0A6P3DVI1</accession>
<keyword evidence="4" id="KW-0862">Zinc</keyword>
<evidence type="ECO:0000256" key="1">
    <source>
        <dbReference type="ARBA" id="ARBA00004123"/>
    </source>
</evidence>
<keyword evidence="12" id="KW-1185">Reference proteome</keyword>
<evidence type="ECO:0000256" key="7">
    <source>
        <dbReference type="ARBA" id="ARBA00023163"/>
    </source>
</evidence>
<comment type="subcellular location">
    <subcellularLocation>
        <location evidence="1">Nucleus</location>
    </subcellularLocation>
</comment>
<keyword evidence="8" id="KW-0539">Nucleus</keyword>
<evidence type="ECO:0000256" key="6">
    <source>
        <dbReference type="ARBA" id="ARBA00023125"/>
    </source>
</evidence>
<dbReference type="GO" id="GO:0046983">
    <property type="term" value="F:protein dimerization activity"/>
    <property type="evidence" value="ECO:0007669"/>
    <property type="project" value="InterPro"/>
</dbReference>
<dbReference type="OMA" id="KAMCCIC"/>
<evidence type="ECO:0000256" key="2">
    <source>
        <dbReference type="ARBA" id="ARBA00022723"/>
    </source>
</evidence>
<dbReference type="InterPro" id="IPR036236">
    <property type="entry name" value="Znf_C2H2_sf"/>
</dbReference>
<dbReference type="PROSITE" id="PS50808">
    <property type="entry name" value="ZF_BED"/>
    <property type="match status" value="1"/>
</dbReference>
<evidence type="ECO:0000259" key="11">
    <source>
        <dbReference type="PROSITE" id="PS50808"/>
    </source>
</evidence>
<dbReference type="PANTHER" id="PTHR46481">
    <property type="entry name" value="ZINC FINGER BED DOMAIN-CONTAINING PROTEIN 4"/>
    <property type="match status" value="1"/>
</dbReference>
<reference evidence="13" key="1">
    <citation type="submission" date="2025-08" db="UniProtKB">
        <authorList>
            <consortium name="RefSeq"/>
        </authorList>
    </citation>
    <scope>IDENTIFICATION</scope>
</reference>
<sequence>MPKIRAKRSAIWLHFSIVYQNDGLNAIVRCNKCNLIVPYCKNTTNLWSHFRTHHKDVLEMNSSSCKKEAGQARTTASSSSETKYRAVIPSEMSDALRRSSSNFTEAGEITRSLVQMIAEDVLPFSIINGKGFINFVRTLNEKYKIPKRSILISKYLPDSYARKCTEIKESLSKATCVNVAISSQENTKRSGSILATSVHFCVDRVQHHKLLRISFRSTDDKFPILRELDEIGKLWQFCSKINVVTYNDTYCTMTYATHNTCFGHTLNRVVQIAMKNTKVVFDVINKCRDVVRDSKINEAVAASQRFAANSSKMLNLWGDAADSWISAYLMLNHMCELKPVLSKDFAEKGALSKWEATFETSPEIYERPDRDVAAVSEVEWNIISEIIKVLRPLHEATKELFSDLHVTISKIIPIVHGIEAALKDMDDLSADGALFRDNLLRCFCARFKNVEESVGYAIATFLDPRYKDVAFHSKECIENVKNILTKSNVSDDENTNSDESTIDSPETNDENVETNILWAAFDKRVEELGVKPDNCVINCPSRHELERYINLKIINRKDDPIAWWSTTGHVMFPNLSKIAADYLCAPAYSVSNNPLFSKLQKMLFDRRIRLSDERTNMLAVVGLN</sequence>
<dbReference type="GO" id="GO:0008270">
    <property type="term" value="F:zinc ion binding"/>
    <property type="evidence" value="ECO:0007669"/>
    <property type="project" value="UniProtKB-KW"/>
</dbReference>
<evidence type="ECO:0000256" key="8">
    <source>
        <dbReference type="ARBA" id="ARBA00023242"/>
    </source>
</evidence>
<dbReference type="SMART" id="SM00614">
    <property type="entry name" value="ZnF_BED"/>
    <property type="match status" value="1"/>
</dbReference>
<dbReference type="Proteomes" id="UP000515180">
    <property type="component" value="Unplaced"/>
</dbReference>
<evidence type="ECO:0000313" key="12">
    <source>
        <dbReference type="Proteomes" id="UP000515180"/>
    </source>
</evidence>
<dbReference type="GO" id="GO:0009791">
    <property type="term" value="P:post-embryonic development"/>
    <property type="evidence" value="ECO:0007669"/>
    <property type="project" value="UniProtKB-ARBA"/>
</dbReference>
<evidence type="ECO:0000256" key="4">
    <source>
        <dbReference type="ARBA" id="ARBA00022833"/>
    </source>
</evidence>
<feature type="domain" description="BED-type" evidence="11">
    <location>
        <begin position="6"/>
        <end position="61"/>
    </location>
</feature>
<keyword evidence="5" id="KW-0805">Transcription regulation</keyword>
<dbReference type="PANTHER" id="PTHR46481:SF10">
    <property type="entry name" value="ZINC FINGER BED DOMAIN-CONTAINING PROTEIN 39"/>
    <property type="match status" value="1"/>
</dbReference>
<dbReference type="InterPro" id="IPR003656">
    <property type="entry name" value="Znf_BED"/>
</dbReference>
<dbReference type="InterPro" id="IPR008906">
    <property type="entry name" value="HATC_C_dom"/>
</dbReference>
<feature type="region of interest" description="Disordered" evidence="10">
    <location>
        <begin position="488"/>
        <end position="508"/>
    </location>
</feature>
<dbReference type="Pfam" id="PF05699">
    <property type="entry name" value="Dimer_Tnp_hAT"/>
    <property type="match status" value="1"/>
</dbReference>
<protein>
    <submittedName>
        <fullName evidence="13">Zinc finger BED domain-containing protein 1 isoform X1</fullName>
    </submittedName>
</protein>
<gene>
    <name evidence="13" type="primary">LOC100747536</name>
</gene>
<dbReference type="SUPFAM" id="SSF57667">
    <property type="entry name" value="beta-beta-alpha zinc fingers"/>
    <property type="match status" value="1"/>
</dbReference>
<dbReference type="GO" id="GO:0005634">
    <property type="term" value="C:nucleus"/>
    <property type="evidence" value="ECO:0007669"/>
    <property type="project" value="UniProtKB-SubCell"/>
</dbReference>
<dbReference type="GO" id="GO:0003677">
    <property type="term" value="F:DNA binding"/>
    <property type="evidence" value="ECO:0007669"/>
    <property type="project" value="UniProtKB-KW"/>
</dbReference>
<organism evidence="12 13">
    <name type="scientific">Bombus impatiens</name>
    <name type="common">Bumblebee</name>
    <dbReference type="NCBI Taxonomy" id="132113"/>
    <lineage>
        <taxon>Eukaryota</taxon>
        <taxon>Metazoa</taxon>
        <taxon>Ecdysozoa</taxon>
        <taxon>Arthropoda</taxon>
        <taxon>Hexapoda</taxon>
        <taxon>Insecta</taxon>
        <taxon>Pterygota</taxon>
        <taxon>Neoptera</taxon>
        <taxon>Endopterygota</taxon>
        <taxon>Hymenoptera</taxon>
        <taxon>Apocrita</taxon>
        <taxon>Aculeata</taxon>
        <taxon>Apoidea</taxon>
        <taxon>Anthophila</taxon>
        <taxon>Apidae</taxon>
        <taxon>Bombus</taxon>
        <taxon>Pyrobombus</taxon>
    </lineage>
</organism>
<dbReference type="AlphaFoldDB" id="A0A6P3DVI1"/>
<dbReference type="RefSeq" id="XP_003492606.1">
    <property type="nucleotide sequence ID" value="XM_003492558.4"/>
</dbReference>
<keyword evidence="7" id="KW-0804">Transcription</keyword>
<dbReference type="KEGG" id="bim:100747536"/>
<dbReference type="SUPFAM" id="SSF53098">
    <property type="entry name" value="Ribonuclease H-like"/>
    <property type="match status" value="1"/>
</dbReference>
<dbReference type="SUPFAM" id="SSF140996">
    <property type="entry name" value="Hermes dimerisation domain"/>
    <property type="match status" value="1"/>
</dbReference>
<dbReference type="InterPro" id="IPR052035">
    <property type="entry name" value="ZnF_BED_domain_contain"/>
</dbReference>
<dbReference type="GeneID" id="100747536"/>
<evidence type="ECO:0000313" key="13">
    <source>
        <dbReference type="RefSeq" id="XP_003492606.1"/>
    </source>
</evidence>
<keyword evidence="3 9" id="KW-0863">Zinc-finger</keyword>
<evidence type="ECO:0000256" key="9">
    <source>
        <dbReference type="PROSITE-ProRule" id="PRU00027"/>
    </source>
</evidence>
<proteinExistence type="predicted"/>
<dbReference type="OrthoDB" id="1271298at2759"/>
<keyword evidence="2" id="KW-0479">Metal-binding</keyword>
<evidence type="ECO:0000256" key="10">
    <source>
        <dbReference type="SAM" id="MobiDB-lite"/>
    </source>
</evidence>
<evidence type="ECO:0000256" key="3">
    <source>
        <dbReference type="ARBA" id="ARBA00022771"/>
    </source>
</evidence>